<dbReference type="GO" id="GO:0006281">
    <property type="term" value="P:DNA repair"/>
    <property type="evidence" value="ECO:0007669"/>
    <property type="project" value="UniProtKB-KW"/>
</dbReference>
<keyword evidence="12" id="KW-0539">Nucleus</keyword>
<evidence type="ECO:0000256" key="12">
    <source>
        <dbReference type="ARBA" id="ARBA00023242"/>
    </source>
</evidence>
<feature type="compositionally biased region" description="Basic and acidic residues" evidence="18">
    <location>
        <begin position="168"/>
        <end position="179"/>
    </location>
</feature>
<accession>A0A8B9EB55</accession>
<reference evidence="20" key="2">
    <citation type="submission" date="2025-09" db="UniProtKB">
        <authorList>
            <consortium name="Ensembl"/>
        </authorList>
    </citation>
    <scope>IDENTIFICATION</scope>
</reference>
<comment type="subcellular location">
    <subcellularLocation>
        <location evidence="1">Cytoplasm</location>
        <location evidence="1">Cytoskeleton</location>
        <location evidence="1">Microtubule organizing center</location>
        <location evidence="1">Centrosome</location>
        <location evidence="1">Centriole</location>
    </subcellularLocation>
    <subcellularLocation>
        <location evidence="2">Nucleus</location>
    </subcellularLocation>
</comment>
<feature type="region of interest" description="Disordered" evidence="18">
    <location>
        <begin position="376"/>
        <end position="445"/>
    </location>
</feature>
<evidence type="ECO:0000259" key="19">
    <source>
        <dbReference type="PROSITE" id="PS50020"/>
    </source>
</evidence>
<evidence type="ECO:0000256" key="4">
    <source>
        <dbReference type="ARBA" id="ARBA00022553"/>
    </source>
</evidence>
<dbReference type="InterPro" id="IPR001202">
    <property type="entry name" value="WW_dom"/>
</dbReference>
<feature type="coiled-coil region" evidence="17">
    <location>
        <begin position="1531"/>
        <end position="1582"/>
    </location>
</feature>
<protein>
    <recommendedName>
        <fullName evidence="16">Centrosomal protein of 164 kDa</fullName>
    </recommendedName>
</protein>
<keyword evidence="13" id="KW-0131">Cell cycle</keyword>
<feature type="domain" description="WW" evidence="19">
    <location>
        <begin position="56"/>
        <end position="89"/>
    </location>
</feature>
<dbReference type="GO" id="GO:0005814">
    <property type="term" value="C:centriole"/>
    <property type="evidence" value="ECO:0007669"/>
    <property type="project" value="UniProtKB-SubCell"/>
</dbReference>
<dbReference type="CDD" id="cd00201">
    <property type="entry name" value="WW"/>
    <property type="match status" value="1"/>
</dbReference>
<evidence type="ECO:0000256" key="18">
    <source>
        <dbReference type="SAM" id="MobiDB-lite"/>
    </source>
</evidence>
<feature type="region of interest" description="Disordered" evidence="18">
    <location>
        <begin position="106"/>
        <end position="179"/>
    </location>
</feature>
<evidence type="ECO:0000256" key="14">
    <source>
        <dbReference type="ARBA" id="ARBA00056906"/>
    </source>
</evidence>
<feature type="region of interest" description="Disordered" evidence="18">
    <location>
        <begin position="318"/>
        <end position="343"/>
    </location>
</feature>
<dbReference type="GO" id="GO:0051301">
    <property type="term" value="P:cell division"/>
    <property type="evidence" value="ECO:0007669"/>
    <property type="project" value="UniProtKB-KW"/>
</dbReference>
<dbReference type="GO" id="GO:0097539">
    <property type="term" value="C:ciliary transition fiber"/>
    <property type="evidence" value="ECO:0007669"/>
    <property type="project" value="TreeGrafter"/>
</dbReference>
<dbReference type="InterPro" id="IPR051841">
    <property type="entry name" value="MT-Golgi_org_protein"/>
</dbReference>
<feature type="compositionally biased region" description="Basic and acidic residues" evidence="18">
    <location>
        <begin position="376"/>
        <end position="386"/>
    </location>
</feature>
<feature type="region of interest" description="Disordered" evidence="18">
    <location>
        <begin position="1449"/>
        <end position="1469"/>
    </location>
</feature>
<evidence type="ECO:0000256" key="1">
    <source>
        <dbReference type="ARBA" id="ARBA00004114"/>
    </source>
</evidence>
<evidence type="ECO:0000256" key="9">
    <source>
        <dbReference type="ARBA" id="ARBA00023054"/>
    </source>
</evidence>
<feature type="compositionally biased region" description="Polar residues" evidence="18">
    <location>
        <begin position="726"/>
        <end position="737"/>
    </location>
</feature>
<feature type="region of interest" description="Disordered" evidence="18">
    <location>
        <begin position="999"/>
        <end position="1036"/>
    </location>
</feature>
<evidence type="ECO:0000256" key="15">
    <source>
        <dbReference type="ARBA" id="ARBA00061715"/>
    </source>
</evidence>
<evidence type="ECO:0000313" key="20">
    <source>
        <dbReference type="Ensembl" id="ENSACDP00005019274.1"/>
    </source>
</evidence>
<evidence type="ECO:0000256" key="3">
    <source>
        <dbReference type="ARBA" id="ARBA00022490"/>
    </source>
</evidence>
<feature type="region of interest" description="Disordered" evidence="18">
    <location>
        <begin position="726"/>
        <end position="755"/>
    </location>
</feature>
<evidence type="ECO:0000256" key="11">
    <source>
        <dbReference type="ARBA" id="ARBA00023212"/>
    </source>
</evidence>
<keyword evidence="21" id="KW-1185">Reference proteome</keyword>
<evidence type="ECO:0000256" key="7">
    <source>
        <dbReference type="ARBA" id="ARBA00022776"/>
    </source>
</evidence>
<evidence type="ECO:0000256" key="5">
    <source>
        <dbReference type="ARBA" id="ARBA00022618"/>
    </source>
</evidence>
<dbReference type="FunFam" id="3.30.1470.10:FF:000001">
    <property type="entry name" value="Centrosomal protein of 164 kDa"/>
    <property type="match status" value="1"/>
</dbReference>
<keyword evidence="8" id="KW-0970">Cilium biogenesis/degradation</keyword>
<feature type="region of interest" description="Disordered" evidence="18">
    <location>
        <begin position="489"/>
        <end position="538"/>
    </location>
</feature>
<comment type="function">
    <text evidence="14">Plays a role in microtubule organization and/or maintenance for the formation of primary cilia (PC), a microtubule-based structure that protrudes from the surface of epithelial cells. Plays a critical role in G2/M checkpoint and nuclear divisions. A key player in the DNA damage-activated ATR/ATM signaling cascade since it is required for the proper phosphorylation of H2AX, RPA, CHEK2 and CHEK1. Plays a critical role in chromosome segregation, acting as a mediator required for the maintenance of genomic stability through modulation of MDC1, RPA and CHEK1.</text>
</comment>
<evidence type="ECO:0000256" key="17">
    <source>
        <dbReference type="SAM" id="Coils"/>
    </source>
</evidence>
<feature type="compositionally biased region" description="Basic and acidic residues" evidence="18">
    <location>
        <begin position="566"/>
        <end position="589"/>
    </location>
</feature>
<keyword evidence="7" id="KW-0498">Mitosis</keyword>
<keyword evidence="10" id="KW-0234">DNA repair</keyword>
<dbReference type="InterPro" id="IPR036020">
    <property type="entry name" value="WW_dom_sf"/>
</dbReference>
<feature type="compositionally biased region" description="Basic and acidic residues" evidence="18">
    <location>
        <begin position="1214"/>
        <end position="1239"/>
    </location>
</feature>
<sequence length="1831" mass="206233">MAGAMVRIGDQLILEEDYDETYIPSEQEIQDFARDIGIDPEKEPELMWLAKEGIVAPLPPEWKPCQDITGDIYYFNFANGQSTWNHPCDDHYRELVTQERKKLLARGGLKKKEKKKKDKKEKKDKKDKQSPKQPTEMQPGILPSTPFCQKPCTILSPGQESPEPEPDSQIRNEGLCDKGKGRASCVTDSWRQFADVWPDNLHPILTSEFSRSCQTLTDAVKVLGNGPPFGSFDVDIHQEQGIPLAIQENLCSSSSDSQSDDVEVRPTVQPLHVLKKSYSQDFENVKTPPESPEDKILLFDEKLKGKQKIKDMMDDCVRKSDRPFSAGEKSTGPGGDVKRSPSLLQAREERFYCRNLEMTRFDASATNDWGLQETVDAPHAREELSSRTRVSQSRSKRKVQGGEALAHAISLCESDESSSRPEREGSKHMDLTKPEVDTKGDSMNGVLGSLPTAPEEIVGTRHCFQGIDAKGGTDVGLHSAVHPTSKHVFSSAKDGCKDDERGGLMSECDSSDLDSSQNDNAPQILGVSSLHNESGRPKDVYSVTEEPVLPCPIVGSSLSQILSPAEKSERECSSKDMKPCHTSQEREEGASPEPDCVSFLVDSCGKCTAQESNGAGVQTEVKEENGRTDQAPGAWGDKVPEELQLPPEYLRQMADCQGSTSLCQHVEAEVTQTRQTAENCSKIEVGEGAGGNESSGSPLAPVQAPLGNLAPLRGPVASPAGILRGSLNSDVGSSVDSSLAARGETRPAEPCKPTGHTKKLLGLVCEEKSSLNTVPLDKGRSEEEESENESLRGTRRLFKNLHMDVSALGGSFESELSKASETSECVEDLQASNRSDHDLIQHMDLAFQSRFSEQVLDVGVLSPVLDSPMCKAQELGEEEKDQSKASIEEEQSKRTKAAESERDQSGCETSGQKCVALENPKQEEAVALELAEGSLDSPINLEDLAAPQKEQPEKEIKQERSLSQPSEESLEEIAKELEKEIEQEKMHLLQAKEEKIQQFQEEMRQQEEEEAQKLHQQKEKSLSTLKEDLAKVSEEEELRVRKEETERLSKLRAKIASETEAEKEKIRAEQEFMLQKLREEWESLQVTEKKSLERKKQLVLEKMKLEMEEAQQEEMVRLEEEKEQFLRELKERLETEKRKATEELEKQFATELQQLKSAAEEKHQKAISSLQTQAAEAQRSKETRLREDLQRAEQKMQQKAYQVMAYEHELSELMREKRQGVEKDHERKMERMKEEHQEVLARTQDQYEEEERKQRAELFEGLRSEMARLRQLHEVEVKALQAELDERLTLLQNRHREKERKLQDSENELEIRAKNVKARSVQLLSQEESLRKKRQQLLDEDRRTELERDEAALASQLRLEENRKEHTNLLESIRQLRRSLEELQDQKSELEAQVDLLQTRSQRLQKRISELEAAVRSKQEILKELEAEESVESPRRKAELHVEDLRETIQAHSSRESASPPSQSHEDSNLQFDHVRSYISAEGISIRNAKEFLVRQTRSMRKRHTVLKAARQQWHQDMQKAQEVVQDLDSSQLLEGVRKNLEEEAKQLDKMKSVMRKGQVLLKKKEEKLSQLESSLLEELSDEDTLKSTACKKTVTFDLSNSEDTNSMSSASLGQPKFDLRTDLQVGPQLDKIQCLTDSLQHITRELNGVLGVLSSLNNRQSPLFTSTQVPSSGVPLSTYASLAGLQAGGSLVPPAGVSLVDQWVRSTGLSSSRSFTAGQTVDSILAEKWHKYFPGGFPSLSGSSGTLDNKLGYVPADEQIRLFQHSQFQSCESDKMSIQGMIETNKKWLEDFKRDSKVPLFPGAQKPSASSPSLLQLGLDENRQIKVYHY</sequence>
<evidence type="ECO:0000256" key="6">
    <source>
        <dbReference type="ARBA" id="ARBA00022763"/>
    </source>
</evidence>
<evidence type="ECO:0000313" key="21">
    <source>
        <dbReference type="Proteomes" id="UP000694521"/>
    </source>
</evidence>
<evidence type="ECO:0000256" key="13">
    <source>
        <dbReference type="ARBA" id="ARBA00023306"/>
    </source>
</evidence>
<feature type="compositionally biased region" description="Basic and acidic residues" evidence="18">
    <location>
        <begin position="950"/>
        <end position="960"/>
    </location>
</feature>
<feature type="compositionally biased region" description="Polar residues" evidence="18">
    <location>
        <begin position="1166"/>
        <end position="1175"/>
    </location>
</feature>
<keyword evidence="6" id="KW-0227">DNA damage</keyword>
<keyword evidence="3" id="KW-0963">Cytoplasm</keyword>
<keyword evidence="9 17" id="KW-0175">Coiled coil</keyword>
<feature type="region of interest" description="Disordered" evidence="18">
    <location>
        <begin position="1291"/>
        <end position="1311"/>
    </location>
</feature>
<feature type="region of interest" description="Disordered" evidence="18">
    <location>
        <begin position="560"/>
        <end position="594"/>
    </location>
</feature>
<feature type="region of interest" description="Disordered" evidence="18">
    <location>
        <begin position="773"/>
        <end position="794"/>
    </location>
</feature>
<dbReference type="Proteomes" id="UP000694521">
    <property type="component" value="Unplaced"/>
</dbReference>
<dbReference type="SUPFAM" id="SSF51045">
    <property type="entry name" value="WW domain"/>
    <property type="match status" value="1"/>
</dbReference>
<evidence type="ECO:0000256" key="8">
    <source>
        <dbReference type="ARBA" id="ARBA00022794"/>
    </source>
</evidence>
<keyword evidence="11" id="KW-0206">Cytoskeleton</keyword>
<comment type="subunit">
    <text evidence="15">Interacts (via N-terminus) with ATRIP. Interacts with ATM, ATR and MDC1. Interacts with XPA (via N-terminus) upon UV irradiation. Interacts with CEP83, CCDC92, TTBK2, DVL3, NPHP3 and weakly with NPHP4. Interacts with DZIP1.</text>
</comment>
<proteinExistence type="predicted"/>
<dbReference type="PROSITE" id="PS50020">
    <property type="entry name" value="WW_DOMAIN_2"/>
    <property type="match status" value="1"/>
</dbReference>
<dbReference type="PANTHER" id="PTHR18902:SF27">
    <property type="entry name" value="CENTROSOMAL PROTEIN OF 164 KDA"/>
    <property type="match status" value="1"/>
</dbReference>
<feature type="region of interest" description="Disordered" evidence="18">
    <location>
        <begin position="615"/>
        <end position="639"/>
    </location>
</feature>
<dbReference type="Gene3D" id="3.30.1470.10">
    <property type="entry name" value="Photosystem I PsaD, reaction center subunit II"/>
    <property type="match status" value="1"/>
</dbReference>
<dbReference type="Pfam" id="PF00397">
    <property type="entry name" value="WW"/>
    <property type="match status" value="1"/>
</dbReference>
<dbReference type="PROSITE" id="PS01159">
    <property type="entry name" value="WW_DOMAIN_1"/>
    <property type="match status" value="1"/>
</dbReference>
<organism evidence="20 21">
    <name type="scientific">Anser cygnoides</name>
    <name type="common">Swan goose</name>
    <dbReference type="NCBI Taxonomy" id="8845"/>
    <lineage>
        <taxon>Eukaryota</taxon>
        <taxon>Metazoa</taxon>
        <taxon>Chordata</taxon>
        <taxon>Craniata</taxon>
        <taxon>Vertebrata</taxon>
        <taxon>Euteleostomi</taxon>
        <taxon>Archelosauria</taxon>
        <taxon>Archosauria</taxon>
        <taxon>Dinosauria</taxon>
        <taxon>Saurischia</taxon>
        <taxon>Theropoda</taxon>
        <taxon>Coelurosauria</taxon>
        <taxon>Aves</taxon>
        <taxon>Neognathae</taxon>
        <taxon>Galloanserae</taxon>
        <taxon>Anseriformes</taxon>
        <taxon>Anatidae</taxon>
        <taxon>Anserinae</taxon>
        <taxon>Anser</taxon>
    </lineage>
</organism>
<feature type="compositionally biased region" description="Basic residues" evidence="18">
    <location>
        <begin position="108"/>
        <end position="123"/>
    </location>
</feature>
<evidence type="ECO:0000256" key="16">
    <source>
        <dbReference type="ARBA" id="ARBA00067900"/>
    </source>
</evidence>
<dbReference type="PANTHER" id="PTHR18902">
    <property type="entry name" value="NUCLEAR MITOTIC APPARATUS PROTEIN 1-RELATED"/>
    <property type="match status" value="1"/>
</dbReference>
<feature type="compositionally biased region" description="Basic and acidic residues" evidence="18">
    <location>
        <begin position="417"/>
        <end position="440"/>
    </location>
</feature>
<dbReference type="SMART" id="SM00456">
    <property type="entry name" value="WW"/>
    <property type="match status" value="1"/>
</dbReference>
<feature type="compositionally biased region" description="Basic and acidic residues" evidence="18">
    <location>
        <begin position="881"/>
        <end position="905"/>
    </location>
</feature>
<reference evidence="20" key="1">
    <citation type="submission" date="2025-08" db="UniProtKB">
        <authorList>
            <consortium name="Ensembl"/>
        </authorList>
    </citation>
    <scope>IDENTIFICATION</scope>
</reference>
<feature type="region of interest" description="Disordered" evidence="18">
    <location>
        <begin position="1214"/>
        <end position="1248"/>
    </location>
</feature>
<evidence type="ECO:0000256" key="2">
    <source>
        <dbReference type="ARBA" id="ARBA00004123"/>
    </source>
</evidence>
<feature type="compositionally biased region" description="Basic and acidic residues" evidence="18">
    <location>
        <begin position="1178"/>
        <end position="1193"/>
    </location>
</feature>
<feature type="region of interest" description="Disordered" evidence="18">
    <location>
        <begin position="1156"/>
        <end position="1193"/>
    </location>
</feature>
<keyword evidence="5" id="KW-0132">Cell division</keyword>
<feature type="region of interest" description="Disordered" evidence="18">
    <location>
        <begin position="931"/>
        <end position="974"/>
    </location>
</feature>
<keyword evidence="4" id="KW-0597">Phosphoprotein</keyword>
<dbReference type="GO" id="GO:0005634">
    <property type="term" value="C:nucleus"/>
    <property type="evidence" value="ECO:0007669"/>
    <property type="project" value="UniProtKB-SubCell"/>
</dbReference>
<dbReference type="Ensembl" id="ENSACDT00005023076.1">
    <property type="protein sequence ID" value="ENSACDP00005019274.1"/>
    <property type="gene ID" value="ENSACDG00005013970.1"/>
</dbReference>
<feature type="region of interest" description="Disordered" evidence="18">
    <location>
        <begin position="873"/>
        <end position="915"/>
    </location>
</feature>
<dbReference type="GO" id="GO:0060271">
    <property type="term" value="P:cilium assembly"/>
    <property type="evidence" value="ECO:0007669"/>
    <property type="project" value="TreeGrafter"/>
</dbReference>
<evidence type="ECO:0000256" key="10">
    <source>
        <dbReference type="ARBA" id="ARBA00023204"/>
    </source>
</evidence>
<name>A0A8B9EB55_ANSCY</name>
<dbReference type="GO" id="GO:0005813">
    <property type="term" value="C:centrosome"/>
    <property type="evidence" value="ECO:0007669"/>
    <property type="project" value="TreeGrafter"/>
</dbReference>